<proteinExistence type="inferred from homology"/>
<dbReference type="CDD" id="cd05247">
    <property type="entry name" value="UDP_G4E_1_SDR_e"/>
    <property type="match status" value="1"/>
</dbReference>
<dbReference type="InterPro" id="IPR036291">
    <property type="entry name" value="NAD(P)-bd_dom_sf"/>
</dbReference>
<comment type="similarity">
    <text evidence="4 10">Belongs to the NAD(P)-dependent epimerase/dehydratase family.</text>
</comment>
<dbReference type="OrthoDB" id="9803010at2"/>
<evidence type="ECO:0000259" key="11">
    <source>
        <dbReference type="Pfam" id="PF01370"/>
    </source>
</evidence>
<evidence type="ECO:0000256" key="2">
    <source>
        <dbReference type="ARBA" id="ARBA00001911"/>
    </source>
</evidence>
<dbReference type="RefSeq" id="WP_150094074.1">
    <property type="nucleotide sequence ID" value="NZ_VWXX01000026.1"/>
</dbReference>
<evidence type="ECO:0000313" key="13">
    <source>
        <dbReference type="Proteomes" id="UP000322981"/>
    </source>
</evidence>
<gene>
    <name evidence="12" type="primary">galE</name>
    <name evidence="12" type="ORF">F2Q65_14245</name>
</gene>
<dbReference type="Pfam" id="PF01370">
    <property type="entry name" value="Epimerase"/>
    <property type="match status" value="1"/>
</dbReference>
<comment type="cofactor">
    <cofactor evidence="2 10">
        <name>NAD(+)</name>
        <dbReference type="ChEBI" id="CHEBI:57540"/>
    </cofactor>
</comment>
<name>A0A5M8FGG9_9GAMM</name>
<dbReference type="EC" id="5.1.3.2" evidence="5 10"/>
<accession>A0A5M8FGG9</accession>
<dbReference type="GO" id="GO:0003978">
    <property type="term" value="F:UDP-glucose 4-epimerase activity"/>
    <property type="evidence" value="ECO:0007669"/>
    <property type="project" value="UniProtKB-UniRule"/>
</dbReference>
<keyword evidence="7 10" id="KW-0520">NAD</keyword>
<keyword evidence="8 10" id="KW-0413">Isomerase</keyword>
<dbReference type="PANTHER" id="PTHR43725:SF53">
    <property type="entry name" value="UDP-ARABINOSE 4-EPIMERASE 1"/>
    <property type="match status" value="1"/>
</dbReference>
<dbReference type="NCBIfam" id="TIGR01179">
    <property type="entry name" value="galE"/>
    <property type="match status" value="1"/>
</dbReference>
<dbReference type="InterPro" id="IPR005886">
    <property type="entry name" value="UDP_G4E"/>
</dbReference>
<feature type="domain" description="NAD-dependent epimerase/dehydratase" evidence="11">
    <location>
        <begin position="9"/>
        <end position="257"/>
    </location>
</feature>
<comment type="catalytic activity">
    <reaction evidence="1 10">
        <text>UDP-alpha-D-glucose = UDP-alpha-D-galactose</text>
        <dbReference type="Rhea" id="RHEA:22168"/>
        <dbReference type="ChEBI" id="CHEBI:58885"/>
        <dbReference type="ChEBI" id="CHEBI:66914"/>
        <dbReference type="EC" id="5.1.3.2"/>
    </reaction>
</comment>
<comment type="subunit">
    <text evidence="10">Homodimer.</text>
</comment>
<evidence type="ECO:0000256" key="7">
    <source>
        <dbReference type="ARBA" id="ARBA00023027"/>
    </source>
</evidence>
<dbReference type="Proteomes" id="UP000322981">
    <property type="component" value="Unassembled WGS sequence"/>
</dbReference>
<dbReference type="Gene3D" id="3.90.25.10">
    <property type="entry name" value="UDP-galactose 4-epimerase, domain 1"/>
    <property type="match status" value="1"/>
</dbReference>
<reference evidence="12 13" key="1">
    <citation type="submission" date="2019-09" db="EMBL/GenBank/DDBJ databases">
        <title>Whole-genome sequence of the purple sulfur bacterium Thiohalocapsa marina DSM 19078.</title>
        <authorList>
            <person name="Kyndt J.A."/>
            <person name="Meyer T.E."/>
        </authorList>
    </citation>
    <scope>NUCLEOTIDE SEQUENCE [LARGE SCALE GENOMIC DNA]</scope>
    <source>
        <strain evidence="12 13">DSM 19078</strain>
    </source>
</reference>
<evidence type="ECO:0000256" key="10">
    <source>
        <dbReference type="RuleBase" id="RU366046"/>
    </source>
</evidence>
<dbReference type="UniPathway" id="UPA00214"/>
<dbReference type="PANTHER" id="PTHR43725">
    <property type="entry name" value="UDP-GLUCOSE 4-EPIMERASE"/>
    <property type="match status" value="1"/>
</dbReference>
<protein>
    <recommendedName>
        <fullName evidence="6 10">UDP-glucose 4-epimerase</fullName>
        <ecNumber evidence="5 10">5.1.3.2</ecNumber>
    </recommendedName>
</protein>
<evidence type="ECO:0000256" key="9">
    <source>
        <dbReference type="ARBA" id="ARBA00023277"/>
    </source>
</evidence>
<dbReference type="EMBL" id="VWXX01000026">
    <property type="protein sequence ID" value="KAA6183963.1"/>
    <property type="molecule type" value="Genomic_DNA"/>
</dbReference>
<evidence type="ECO:0000313" key="12">
    <source>
        <dbReference type="EMBL" id="KAA6183963.1"/>
    </source>
</evidence>
<sequence>MTSSPTKSVLVTGGAGYIGSHACKALAQAGYQPVACDNLVYGHPWAVKWGPLEQGDIADRAWLDALIARYRPVAVMHFAAYAYVGESVQDPGKYYRNNVAGTLTLLEALRDHQVRHCIFSSTCATYGVPAVMPIDEATPQAPINPYGASKWMIERILADFEVAHGLRSLSLRYFNAAGADPDGEIGEEHAPETHLIPLAIQAAQRGEPALAIFGTDYDTPDGTAVRDYIHVTDLAVAHVKALEDLLAGGASGALNLGTGQGYSVREVVEAVEVVSGRPVPVREAARRVGDPPVLVADPRRAMQRLDWQPRYSSLSRIVETAWGWHAGR</sequence>
<evidence type="ECO:0000256" key="8">
    <source>
        <dbReference type="ARBA" id="ARBA00023235"/>
    </source>
</evidence>
<evidence type="ECO:0000256" key="6">
    <source>
        <dbReference type="ARBA" id="ARBA00018569"/>
    </source>
</evidence>
<organism evidence="12 13">
    <name type="scientific">Thiohalocapsa marina</name>
    <dbReference type="NCBI Taxonomy" id="424902"/>
    <lineage>
        <taxon>Bacteria</taxon>
        <taxon>Pseudomonadati</taxon>
        <taxon>Pseudomonadota</taxon>
        <taxon>Gammaproteobacteria</taxon>
        <taxon>Chromatiales</taxon>
        <taxon>Chromatiaceae</taxon>
        <taxon>Thiohalocapsa</taxon>
    </lineage>
</organism>
<evidence type="ECO:0000256" key="3">
    <source>
        <dbReference type="ARBA" id="ARBA00004947"/>
    </source>
</evidence>
<keyword evidence="13" id="KW-1185">Reference proteome</keyword>
<keyword evidence="9 10" id="KW-0119">Carbohydrate metabolism</keyword>
<comment type="caution">
    <text evidence="12">The sequence shown here is derived from an EMBL/GenBank/DDBJ whole genome shotgun (WGS) entry which is preliminary data.</text>
</comment>
<dbReference type="Gene3D" id="3.40.50.720">
    <property type="entry name" value="NAD(P)-binding Rossmann-like Domain"/>
    <property type="match status" value="1"/>
</dbReference>
<dbReference type="InterPro" id="IPR001509">
    <property type="entry name" value="Epimerase_deHydtase"/>
</dbReference>
<dbReference type="AlphaFoldDB" id="A0A5M8FGG9"/>
<evidence type="ECO:0000256" key="1">
    <source>
        <dbReference type="ARBA" id="ARBA00000083"/>
    </source>
</evidence>
<comment type="pathway">
    <text evidence="3 10">Carbohydrate metabolism; galactose metabolism.</text>
</comment>
<evidence type="ECO:0000256" key="5">
    <source>
        <dbReference type="ARBA" id="ARBA00013189"/>
    </source>
</evidence>
<evidence type="ECO:0000256" key="4">
    <source>
        <dbReference type="ARBA" id="ARBA00007637"/>
    </source>
</evidence>
<dbReference type="GO" id="GO:0033499">
    <property type="term" value="P:galactose catabolic process via UDP-galactose, Leloir pathway"/>
    <property type="evidence" value="ECO:0007669"/>
    <property type="project" value="TreeGrafter"/>
</dbReference>
<dbReference type="SUPFAM" id="SSF51735">
    <property type="entry name" value="NAD(P)-binding Rossmann-fold domains"/>
    <property type="match status" value="1"/>
</dbReference>